<name>A0A0E3ZUP5_9BACT</name>
<keyword evidence="2" id="KW-1185">Reference proteome</keyword>
<evidence type="ECO:0008006" key="3">
    <source>
        <dbReference type="Google" id="ProtNLM"/>
    </source>
</evidence>
<dbReference type="OrthoDB" id="1117814at2"/>
<proteinExistence type="predicted"/>
<reference evidence="1 2" key="1">
    <citation type="journal article" date="2014" name="Curr. Microbiol.">
        <title>Spirosoma radiotolerans sp. nov., a gamma-radiation-resistant bacterium isolated from gamma ray-irradiated soil.</title>
        <authorList>
            <person name="Lee J.J."/>
            <person name="Srinivasan S."/>
            <person name="Lim S."/>
            <person name="Joe M."/>
            <person name="Im S."/>
            <person name="Bae S.I."/>
            <person name="Park K.R."/>
            <person name="Han J.H."/>
            <person name="Park S.H."/>
            <person name="Joo B.M."/>
            <person name="Park S.J."/>
            <person name="Kim M.K."/>
        </authorList>
    </citation>
    <scope>NUCLEOTIDE SEQUENCE [LARGE SCALE GENOMIC DNA]</scope>
    <source>
        <strain evidence="1 2">DG5A</strain>
    </source>
</reference>
<gene>
    <name evidence="1" type="ORF">SD10_06220</name>
</gene>
<accession>A0A0E3ZUP5</accession>
<dbReference type="PATRIC" id="fig|1379870.5.peg.1346"/>
<dbReference type="KEGG" id="srd:SD10_06220"/>
<dbReference type="AlphaFoldDB" id="A0A0E3ZUP5"/>
<dbReference type="Proteomes" id="UP000033054">
    <property type="component" value="Chromosome"/>
</dbReference>
<dbReference type="STRING" id="1379870.SD10_06220"/>
<dbReference type="RefSeq" id="WP_046376164.1">
    <property type="nucleotide sequence ID" value="NZ_CP010429.1"/>
</dbReference>
<evidence type="ECO:0000313" key="2">
    <source>
        <dbReference type="Proteomes" id="UP000033054"/>
    </source>
</evidence>
<dbReference type="Pfam" id="PF14907">
    <property type="entry name" value="NTP_transf_5"/>
    <property type="match status" value="1"/>
</dbReference>
<organism evidence="1 2">
    <name type="scientific">Spirosoma radiotolerans</name>
    <dbReference type="NCBI Taxonomy" id="1379870"/>
    <lineage>
        <taxon>Bacteria</taxon>
        <taxon>Pseudomonadati</taxon>
        <taxon>Bacteroidota</taxon>
        <taxon>Cytophagia</taxon>
        <taxon>Cytophagales</taxon>
        <taxon>Cytophagaceae</taxon>
        <taxon>Spirosoma</taxon>
    </lineage>
</organism>
<sequence length="390" mass="45476">MKVDLSPEVTFLLMACSVELPAEKRDKITRFVSHQAVNWNRLYALAERHRLKPFLYHSLRQIGTVPDSFLAALKQDCQVTTTDNLLKLHQYHSVAMLLADNGIDHIPLKGIYLAEHVYPDSGLRISGDIDLLVRPTDVFATIDLLQKHQYHLSEKQDLQWRQGEERILSDLFEVSLFKPFFNDSQFDIDMHWQIMGFNQHYALFDLAYVQAQPAFEAERKIVLLATHHGVNNIWQQIYYINDLYFTLIKADVNWSWLLQELSRYGFTEVFLAGLYWCQQIWDLPLPPPVQELVASPSIRSLAETYAKHWETETPSEFSYLIVKQLTLLLKAQTSVGDQLKTCATFLSSRVFRYSIFRIGKRLIYVPKELGFITIFIRAIQSLFRFLPGRR</sequence>
<dbReference type="HOGENOM" id="CLU_709611_0_0_10"/>
<dbReference type="InterPro" id="IPR039498">
    <property type="entry name" value="NTP_transf_5"/>
</dbReference>
<dbReference type="EMBL" id="CP010429">
    <property type="protein sequence ID" value="AKD54565.1"/>
    <property type="molecule type" value="Genomic_DNA"/>
</dbReference>
<protein>
    <recommendedName>
        <fullName evidence="3">Nucleotidyltransferase family protein</fullName>
    </recommendedName>
</protein>
<evidence type="ECO:0000313" key="1">
    <source>
        <dbReference type="EMBL" id="AKD54565.1"/>
    </source>
</evidence>